<feature type="domain" description="Protein kinase" evidence="1">
    <location>
        <begin position="23"/>
        <end position="395"/>
    </location>
</feature>
<protein>
    <submittedName>
        <fullName evidence="2">Serine/threonine-protein kinase</fullName>
    </submittedName>
</protein>
<dbReference type="PROSITE" id="PS50011">
    <property type="entry name" value="PROTEIN_KINASE_DOM"/>
    <property type="match status" value="1"/>
</dbReference>
<dbReference type="EMBL" id="AP024483">
    <property type="protein sequence ID" value="BCS83290.1"/>
    <property type="molecule type" value="Genomic_DNA"/>
</dbReference>
<proteinExistence type="predicted"/>
<reference evidence="2 3" key="1">
    <citation type="submission" date="2021-02" db="EMBL/GenBank/DDBJ databases">
        <title>Cotonvirus japonicus, which uses Golgi apparatus of host cells for its virion factory, phylogenetically links tailed tupanvirus and icosahedral mimivirus.</title>
        <authorList>
            <person name="Takahashi H."/>
            <person name="Fukaya S."/>
            <person name="Song C."/>
            <person name="Murata K."/>
            <person name="Takemura M."/>
        </authorList>
    </citation>
    <scope>NUCLEOTIDE SEQUENCE [LARGE SCALE GENOMIC DNA]</scope>
</reference>
<accession>A0ABM7NSY9</accession>
<dbReference type="Gene3D" id="1.10.510.10">
    <property type="entry name" value="Transferase(Phosphotransferase) domain 1"/>
    <property type="match status" value="1"/>
</dbReference>
<keyword evidence="2" id="KW-0418">Kinase</keyword>
<dbReference type="SUPFAM" id="SSF56112">
    <property type="entry name" value="Protein kinase-like (PK-like)"/>
    <property type="match status" value="1"/>
</dbReference>
<dbReference type="Proteomes" id="UP001321479">
    <property type="component" value="Segment"/>
</dbReference>
<dbReference type="GeneID" id="80558495"/>
<dbReference type="GO" id="GO:0016301">
    <property type="term" value="F:kinase activity"/>
    <property type="evidence" value="ECO:0007669"/>
    <property type="project" value="UniProtKB-KW"/>
</dbReference>
<dbReference type="RefSeq" id="YP_010841898.1">
    <property type="nucleotide sequence ID" value="NC_079139.1"/>
</dbReference>
<evidence type="ECO:0000313" key="3">
    <source>
        <dbReference type="Proteomes" id="UP001321479"/>
    </source>
</evidence>
<evidence type="ECO:0000259" key="1">
    <source>
        <dbReference type="PROSITE" id="PS50011"/>
    </source>
</evidence>
<keyword evidence="3" id="KW-1185">Reference proteome</keyword>
<sequence>MDFNNVYNKIKNFKINCESISKLKNKKLLDSGLSGNIIIDTAKNNIKFIIKIIPKLVNLNFIVEPNNNQLEIKFYQLFTKRYIQTNRTPHIVGIYNYQHCNDIKSLLLELKSNKVCPSYEDLLTGKSQNTRAENAMCNLILDHDNGLIESSYDAIILEHCPGQLSQLIYYGVEKLNIDETGETISLFTSDLFIIFFQIIFTLALIKEDYPGFIHRDLHTSNVLLIIENKHKEYEYIAYHYKQKIFYLPANGFYAKINDFDLSIIVDELKPNTYEIYKVYNKINHINPFDEKNDVFIFLYNSLLNIYDAFTELKFTDNKKILMDNFMNKFIDVTTANKLITSDTNFSYYINGISGVNLLQNMVLTPHEYLMSDIFEVFQNIPNNGVVIKHFNSPHK</sequence>
<dbReference type="InterPro" id="IPR000719">
    <property type="entry name" value="Prot_kinase_dom"/>
</dbReference>
<evidence type="ECO:0000313" key="2">
    <source>
        <dbReference type="EMBL" id="BCS83290.1"/>
    </source>
</evidence>
<dbReference type="InterPro" id="IPR011009">
    <property type="entry name" value="Kinase-like_dom_sf"/>
</dbReference>
<organism evidence="2 3">
    <name type="scientific">Cotonvirus japonicus</name>
    <dbReference type="NCBI Taxonomy" id="2811091"/>
    <lineage>
        <taxon>Viruses</taxon>
        <taxon>Varidnaviria</taxon>
        <taxon>Bamfordvirae</taxon>
        <taxon>Nucleocytoviricota</taxon>
        <taxon>Megaviricetes</taxon>
        <taxon>Imitervirales</taxon>
        <taxon>Mimiviridae</taxon>
        <taxon>Megamimivirinae</taxon>
        <taxon>Cotonvirus</taxon>
        <taxon>Cotonvirus japonicum</taxon>
    </lineage>
</organism>
<name>A0ABM7NSY9_9VIRU</name>
<keyword evidence="2" id="KW-0808">Transferase</keyword>